<dbReference type="eggNOG" id="ENOG503397R">
    <property type="taxonomic scope" value="Bacteria"/>
</dbReference>
<keyword evidence="1" id="KW-0732">Signal</keyword>
<proteinExistence type="predicted"/>
<organism evidence="2">
    <name type="scientific">Dechloromonas aromatica (strain RCB)</name>
    <dbReference type="NCBI Taxonomy" id="159087"/>
    <lineage>
        <taxon>Bacteria</taxon>
        <taxon>Pseudomonadati</taxon>
        <taxon>Pseudomonadota</taxon>
        <taxon>Betaproteobacteria</taxon>
        <taxon>Rhodocyclales</taxon>
        <taxon>Azonexaceae</taxon>
        <taxon>Dechloromonas</taxon>
    </lineage>
</organism>
<evidence type="ECO:0000313" key="2">
    <source>
        <dbReference type="EMBL" id="AAZ48160.1"/>
    </source>
</evidence>
<name>Q47AH1_DECAR</name>
<reference evidence="2" key="1">
    <citation type="submission" date="2005-08" db="EMBL/GenBank/DDBJ databases">
        <title>Complete sequence of Dechloromonas aromatica RCB.</title>
        <authorList>
            <person name="Salinero K.K."/>
            <person name="Copeland A."/>
            <person name="Lucas S."/>
            <person name="Lapidus A."/>
            <person name="Barry K."/>
            <person name="Detter J.C."/>
            <person name="Glavina T."/>
            <person name="Hammon N."/>
            <person name="Israni S."/>
            <person name="Pitluck S."/>
            <person name="Di Bartolo G."/>
            <person name="Trong S."/>
            <person name="Schmutz J."/>
            <person name="Larimer F."/>
            <person name="Land M."/>
            <person name="Ivanova N."/>
            <person name="Richardson P."/>
        </authorList>
    </citation>
    <scope>NUCLEOTIDE SEQUENCE</scope>
    <source>
        <strain evidence="2">RCB</strain>
    </source>
</reference>
<dbReference type="KEGG" id="dar:Daro_3431"/>
<feature type="signal peptide" evidence="1">
    <location>
        <begin position="1"/>
        <end position="21"/>
    </location>
</feature>
<dbReference type="AlphaFoldDB" id="Q47AH1"/>
<protein>
    <submittedName>
        <fullName evidence="2">Uncharacterized protein</fullName>
    </submittedName>
</protein>
<evidence type="ECO:0000256" key="1">
    <source>
        <dbReference type="SAM" id="SignalP"/>
    </source>
</evidence>
<gene>
    <name evidence="2" type="ordered locus">Daro_3431</name>
</gene>
<feature type="chain" id="PRO_5004233367" evidence="1">
    <location>
        <begin position="22"/>
        <end position="165"/>
    </location>
</feature>
<accession>Q47AH1</accession>
<dbReference type="STRING" id="159087.Daro_3431"/>
<dbReference type="EMBL" id="CP000089">
    <property type="protein sequence ID" value="AAZ48160.1"/>
    <property type="molecule type" value="Genomic_DNA"/>
</dbReference>
<dbReference type="HOGENOM" id="CLU_1608143_0_0_4"/>
<sequence length="165" mass="18147">MRYLLSSLALVFSLIGGSALANGKTTQSFVPDPNVQKVAEAYALDAVEYSKKQFGITLDWTDTSISNVEKALALMHSSYASTTPKPTEEQVMSFAKGFGSYIGEVCRRNHGAEWGIVNLNGQKFPGLKTKSGSNFWPWGRALNRIMQGAENNVVDYYKVLLEKSP</sequence>